<feature type="region of interest" description="Disordered" evidence="3">
    <location>
        <begin position="246"/>
        <end position="268"/>
    </location>
</feature>
<dbReference type="PANTHER" id="PTHR38160">
    <property type="entry name" value="ZINC FINGER CCCH DOMAIN-CONTAINING PROTEIN 40"/>
    <property type="match status" value="1"/>
</dbReference>
<dbReference type="KEGG" id="rcu:8277715"/>
<dbReference type="Proteomes" id="UP000008311">
    <property type="component" value="Unassembled WGS sequence"/>
</dbReference>
<dbReference type="FunCoup" id="B9RPR4">
    <property type="interactions" value="892"/>
</dbReference>
<evidence type="ECO:0000313" key="6">
    <source>
        <dbReference type="Proteomes" id="UP000008311"/>
    </source>
</evidence>
<dbReference type="GO" id="GO:0008270">
    <property type="term" value="F:zinc ion binding"/>
    <property type="evidence" value="ECO:0007669"/>
    <property type="project" value="UniProtKB-KW"/>
</dbReference>
<evidence type="ECO:0000256" key="2">
    <source>
        <dbReference type="SAM" id="Coils"/>
    </source>
</evidence>
<dbReference type="STRING" id="3988.B9RPR4"/>
<dbReference type="InterPro" id="IPR000571">
    <property type="entry name" value="Znf_CCCH"/>
</dbReference>
<dbReference type="Gene3D" id="4.10.1000.10">
    <property type="entry name" value="Zinc finger, CCCH-type"/>
    <property type="match status" value="1"/>
</dbReference>
<feature type="region of interest" description="Disordered" evidence="3">
    <location>
        <begin position="40"/>
        <end position="128"/>
    </location>
</feature>
<feature type="compositionally biased region" description="Polar residues" evidence="3">
    <location>
        <begin position="259"/>
        <end position="268"/>
    </location>
</feature>
<evidence type="ECO:0000256" key="3">
    <source>
        <dbReference type="SAM" id="MobiDB-lite"/>
    </source>
</evidence>
<name>B9RPR4_RICCO</name>
<dbReference type="AlphaFoldDB" id="B9RPR4"/>
<protein>
    <recommendedName>
        <fullName evidence="4">C3H1-type domain-containing protein</fullName>
    </recommendedName>
</protein>
<feature type="coiled-coil region" evidence="2">
    <location>
        <begin position="131"/>
        <end position="224"/>
    </location>
</feature>
<feature type="domain" description="C3H1-type" evidence="4">
    <location>
        <begin position="6"/>
        <end position="32"/>
    </location>
</feature>
<proteinExistence type="predicted"/>
<feature type="zinc finger region" description="C3H1-type" evidence="1">
    <location>
        <begin position="6"/>
        <end position="32"/>
    </location>
</feature>
<organism evidence="5 6">
    <name type="scientific">Ricinus communis</name>
    <name type="common">Castor bean</name>
    <dbReference type="NCBI Taxonomy" id="3988"/>
    <lineage>
        <taxon>Eukaryota</taxon>
        <taxon>Viridiplantae</taxon>
        <taxon>Streptophyta</taxon>
        <taxon>Embryophyta</taxon>
        <taxon>Tracheophyta</taxon>
        <taxon>Spermatophyta</taxon>
        <taxon>Magnoliopsida</taxon>
        <taxon>eudicotyledons</taxon>
        <taxon>Gunneridae</taxon>
        <taxon>Pentapetalae</taxon>
        <taxon>rosids</taxon>
        <taxon>fabids</taxon>
        <taxon>Malpighiales</taxon>
        <taxon>Euphorbiaceae</taxon>
        <taxon>Acalyphoideae</taxon>
        <taxon>Acalypheae</taxon>
        <taxon>Ricinus</taxon>
    </lineage>
</organism>
<dbReference type="EMBL" id="EQ973796">
    <property type="protein sequence ID" value="EEF46680.1"/>
    <property type="molecule type" value="Genomic_DNA"/>
</dbReference>
<evidence type="ECO:0000313" key="5">
    <source>
        <dbReference type="EMBL" id="EEF46680.1"/>
    </source>
</evidence>
<dbReference type="OrthoDB" id="665283at2759"/>
<evidence type="ECO:0000259" key="4">
    <source>
        <dbReference type="PROSITE" id="PS50103"/>
    </source>
</evidence>
<reference evidence="6" key="1">
    <citation type="journal article" date="2010" name="Nat. Biotechnol.">
        <title>Draft genome sequence of the oilseed species Ricinus communis.</title>
        <authorList>
            <person name="Chan A.P."/>
            <person name="Crabtree J."/>
            <person name="Zhao Q."/>
            <person name="Lorenzi H."/>
            <person name="Orvis J."/>
            <person name="Puiu D."/>
            <person name="Melake-Berhan A."/>
            <person name="Jones K.M."/>
            <person name="Redman J."/>
            <person name="Chen G."/>
            <person name="Cahoon E.B."/>
            <person name="Gedil M."/>
            <person name="Stanke M."/>
            <person name="Haas B.J."/>
            <person name="Wortman J.R."/>
            <person name="Fraser-Liggett C.M."/>
            <person name="Ravel J."/>
            <person name="Rabinowicz P.D."/>
        </authorList>
    </citation>
    <scope>NUCLEOTIDE SEQUENCE [LARGE SCALE GENOMIC DNA]</scope>
    <source>
        <strain evidence="6">cv. Hale</strain>
    </source>
</reference>
<keyword evidence="1" id="KW-0862">Zinc</keyword>
<gene>
    <name evidence="5" type="ORF">RCOM_1550840</name>
</gene>
<keyword evidence="6" id="KW-1185">Reference proteome</keyword>
<accession>B9RPR4</accession>
<evidence type="ECO:0000256" key="1">
    <source>
        <dbReference type="PROSITE-ProRule" id="PRU00723"/>
    </source>
</evidence>
<keyword evidence="1" id="KW-0479">Metal-binding</keyword>
<dbReference type="PANTHER" id="PTHR38160:SF1">
    <property type="entry name" value="ZINC FINGER CCCH DOMAIN-CONTAINING PROTEIN 40"/>
    <property type="match status" value="1"/>
</dbReference>
<dbReference type="InParanoid" id="B9RPR4"/>
<sequence>MGEGKLFKTRLCALYQKGHCHRHNCSFAHGNADLRQSFASYNDKQDRRSGDLRDKLDMKFSPRRKYSPAKDTRGQRRFRGSSPSRSLERNSDRKRRRKPHFDGQSDFSGSLKSSDGAGDQVKRRKNTADSRVVLKEQLKEVRTEISMLEQQKSQLRILVQEKIEEADILSSRIRELDSQLSKEKEECKRTISKIKKFVKAHKHYVQIQEELKRSQGRLQKLGDQLGSGIITTGGNEEDSSINIVSDGEAPGSHAISPRNEVQNNSSPRENILHAKCDNAEESKKANSTNDGGYHTKTISLGKSFQLNANAALLNINKEVVMADNGNDRDRSIGNEGKQKRGKSVYACISSADKLKGSEIGRLAPSTSMAAFHAIDELVDVEVEESIEVVETASLQIHKGAAAYEVKKLPFLLPLPPPLPQITYSQYKGKDENVDVEALEEEMVDVDTV</sequence>
<keyword evidence="1" id="KW-0863">Zinc-finger</keyword>
<keyword evidence="2" id="KW-0175">Coiled coil</keyword>
<dbReference type="InterPro" id="IPR045868">
    <property type="entry name" value="Znf_C3H13/40"/>
</dbReference>
<feature type="compositionally biased region" description="Basic and acidic residues" evidence="3">
    <location>
        <begin position="43"/>
        <end position="60"/>
    </location>
</feature>
<dbReference type="PROSITE" id="PS50103">
    <property type="entry name" value="ZF_C3H1"/>
    <property type="match status" value="1"/>
</dbReference>
<dbReference type="eggNOG" id="ENOG502QQDM">
    <property type="taxonomic scope" value="Eukaryota"/>
</dbReference>